<dbReference type="Proteomes" id="UP001465976">
    <property type="component" value="Unassembled WGS sequence"/>
</dbReference>
<dbReference type="EMBL" id="JBAHYK010001109">
    <property type="protein sequence ID" value="KAL0569477.1"/>
    <property type="molecule type" value="Genomic_DNA"/>
</dbReference>
<accession>A0ABR3F2Z6</accession>
<protein>
    <submittedName>
        <fullName evidence="2">Uncharacterized protein</fullName>
    </submittedName>
</protein>
<feature type="transmembrane region" description="Helical" evidence="1">
    <location>
        <begin position="155"/>
        <end position="179"/>
    </location>
</feature>
<feature type="transmembrane region" description="Helical" evidence="1">
    <location>
        <begin position="125"/>
        <end position="143"/>
    </location>
</feature>
<evidence type="ECO:0000313" key="3">
    <source>
        <dbReference type="Proteomes" id="UP001465976"/>
    </source>
</evidence>
<feature type="transmembrane region" description="Helical" evidence="1">
    <location>
        <begin position="60"/>
        <end position="81"/>
    </location>
</feature>
<feature type="transmembrane region" description="Helical" evidence="1">
    <location>
        <begin position="199"/>
        <end position="218"/>
    </location>
</feature>
<name>A0ABR3F2Z6_9AGAR</name>
<keyword evidence="1" id="KW-0472">Membrane</keyword>
<keyword evidence="3" id="KW-1185">Reference proteome</keyword>
<evidence type="ECO:0000313" key="2">
    <source>
        <dbReference type="EMBL" id="KAL0569477.1"/>
    </source>
</evidence>
<reference evidence="2 3" key="1">
    <citation type="submission" date="2024-02" db="EMBL/GenBank/DDBJ databases">
        <title>A draft genome for the cacao thread blight pathogen Marasmius crinis-equi.</title>
        <authorList>
            <person name="Cohen S.P."/>
            <person name="Baruah I.K."/>
            <person name="Amoako-Attah I."/>
            <person name="Bukari Y."/>
            <person name="Meinhardt L.W."/>
            <person name="Bailey B.A."/>
        </authorList>
    </citation>
    <scope>NUCLEOTIDE SEQUENCE [LARGE SCALE GENOMIC DNA]</scope>
    <source>
        <strain evidence="2 3">GH-76</strain>
    </source>
</reference>
<keyword evidence="1" id="KW-1133">Transmembrane helix</keyword>
<evidence type="ECO:0000256" key="1">
    <source>
        <dbReference type="SAM" id="Phobius"/>
    </source>
</evidence>
<feature type="transmembrane region" description="Helical" evidence="1">
    <location>
        <begin position="239"/>
        <end position="259"/>
    </location>
</feature>
<keyword evidence="1" id="KW-0812">Transmembrane</keyword>
<feature type="transmembrane region" description="Helical" evidence="1">
    <location>
        <begin position="279"/>
        <end position="300"/>
    </location>
</feature>
<proteinExistence type="predicted"/>
<feature type="transmembrane region" description="Helical" evidence="1">
    <location>
        <begin position="27"/>
        <end position="48"/>
    </location>
</feature>
<sequence>MAGSISVSLDDLAEVLAPVGSEMIGNAIYVISETGLWAIYLVLFCWAMRLQIARQKLRNPVNAVILLVTIVLFLISTVLWATEVSHLITMLKTFFLDYPQLPLEDRYPEYKQRYKLDILGNAEEAMFLTNMIIADAVVIWRAWVLTKNTRLHEMVYIPIVILLTSLAFGILAIDCLVQSPGTVTSSIGGDSRTCRWAEPIAWGLSLLTNVGSTTLIGIRAWQYSKFLKRADLSARKSRSLRIITILVESGLVYCLFWLSQVELFFENPVRYKASTFIQMFLNAVGDQVSGLYPTIIIILVNMERSISDVSVAEGSAGTDVSSNRLARAEVSTIEFCTQEGPQSSVARVFVFQNGQTPVPDIERG</sequence>
<gene>
    <name evidence="2" type="ORF">V5O48_012490</name>
</gene>
<comment type="caution">
    <text evidence="2">The sequence shown here is derived from an EMBL/GenBank/DDBJ whole genome shotgun (WGS) entry which is preliminary data.</text>
</comment>
<organism evidence="2 3">
    <name type="scientific">Marasmius crinis-equi</name>
    <dbReference type="NCBI Taxonomy" id="585013"/>
    <lineage>
        <taxon>Eukaryota</taxon>
        <taxon>Fungi</taxon>
        <taxon>Dikarya</taxon>
        <taxon>Basidiomycota</taxon>
        <taxon>Agaricomycotina</taxon>
        <taxon>Agaricomycetes</taxon>
        <taxon>Agaricomycetidae</taxon>
        <taxon>Agaricales</taxon>
        <taxon>Marasmiineae</taxon>
        <taxon>Marasmiaceae</taxon>
        <taxon>Marasmius</taxon>
    </lineage>
</organism>